<feature type="coiled-coil region" evidence="1">
    <location>
        <begin position="503"/>
        <end position="593"/>
    </location>
</feature>
<sequence>MHLSRPFTRLAPSVWPVSVGLSGRSVATAAPSHAHPNPGNFGNRSHDELSAMGQKGGKKGGKARGVGGFHNMDTKKQHAIASKGGQAGRKAAIERDEIENELRLESGQRSRSQEPDASVYAFVPSTEFVQPPDSPLPAETPTTERVAAKENDQRHASDDEHHSDNEAQNISRPATPGSPTGSDLDARLADYTLDFSNFPSGHFALEGNEETLPPFHKDIEDKLSDVGGPEDFTANLEKYLMGDLEGEIHEDDDAEVQYGSLRRSFRKSKQPAIEEDADSGEYSEFEPPVDMSTPSHLLRRMSTLPKDSTHLEDIEEYPDDDESEHKEQPSPSVRKPSIASSNGANEREALRQQIEQLEQTVRERDNQLQQNRKRVLEAVSAGEQIRHLQTELQQKTALLDEVHAKGSDEAMLREQIRSLQKQNEERAKMLHQSNMGGADLNALLEQIREMQQQLHNRDSQSALDTERLETIAHLRQQLTISQEQLKTRDATLDETFSKLKEITRDRDAQLQEKNSEIDQLQAQIDDYGLENEKLETELERAHNNFQVLEERFITLEDRNRPLEEKNTTLEANLTRVQSQIEAQESALKAAAADLPITGHSTYSEILDLIKDLGHGDVDPVDGAFASVSQPKDKLTEVQAVQELQQSQQEEIARLQQELQETSAAQKAADAETDRLRAQSTETQSLIKTIETENLRLSNRVEELTTALNKSQHDLTQTREDHAESLETIARLQEDKLAEPSIPPPAAPETREHNIAALEANHQSQLRSLQTAHSTAVSTLRASHAESMRKIRNLLTAAEQRESDLRTELATLRSTSTNQETHLRKAFKSELKRLEAVIATKDETAAAVDQRIALSVDKREREWERRVDLLLKERDRMAKALMMTWGEKELGRGPGPLAEGKENRRRDGEGKSGQAYRYKYVQKQKSRSGEAKA</sequence>
<reference evidence="3" key="1">
    <citation type="journal article" date="2023" name="IMA Fungus">
        <title>Comparative genomic study of the Penicillium genus elucidates a diverse pangenome and 15 lateral gene transfer events.</title>
        <authorList>
            <person name="Petersen C."/>
            <person name="Sorensen T."/>
            <person name="Nielsen M.R."/>
            <person name="Sondergaard T.E."/>
            <person name="Sorensen J.L."/>
            <person name="Fitzpatrick D.A."/>
            <person name="Frisvad J.C."/>
            <person name="Nielsen K.L."/>
        </authorList>
    </citation>
    <scope>NUCLEOTIDE SEQUENCE</scope>
    <source>
        <strain evidence="3">IBT 15450</strain>
    </source>
</reference>
<comment type="caution">
    <text evidence="3">The sequence shown here is derived from an EMBL/GenBank/DDBJ whole genome shotgun (WGS) entry which is preliminary data.</text>
</comment>
<proteinExistence type="predicted"/>
<feature type="region of interest" description="Disordered" evidence="2">
    <location>
        <begin position="885"/>
        <end position="932"/>
    </location>
</feature>
<gene>
    <name evidence="3" type="ORF">N7460_008880</name>
</gene>
<dbReference type="AlphaFoldDB" id="A0AAD6N5Q9"/>
<feature type="compositionally biased region" description="Basic and acidic residues" evidence="2">
    <location>
        <begin position="898"/>
        <end position="909"/>
    </location>
</feature>
<feature type="region of interest" description="Disordered" evidence="2">
    <location>
        <begin position="263"/>
        <end position="346"/>
    </location>
</feature>
<feature type="region of interest" description="Disordered" evidence="2">
    <location>
        <begin position="28"/>
        <end position="185"/>
    </location>
</feature>
<keyword evidence="1" id="KW-0175">Coiled coil</keyword>
<feature type="compositionally biased region" description="Basic and acidic residues" evidence="2">
    <location>
        <begin position="146"/>
        <end position="165"/>
    </location>
</feature>
<dbReference type="Gene3D" id="1.10.287.1490">
    <property type="match status" value="1"/>
</dbReference>
<protein>
    <recommendedName>
        <fullName evidence="5">Spindle pole body associated protein SnaD</fullName>
    </recommendedName>
</protein>
<name>A0AAD6N5Q9_PENCN</name>
<organism evidence="3 4">
    <name type="scientific">Penicillium canescens</name>
    <dbReference type="NCBI Taxonomy" id="5083"/>
    <lineage>
        <taxon>Eukaryota</taxon>
        <taxon>Fungi</taxon>
        <taxon>Dikarya</taxon>
        <taxon>Ascomycota</taxon>
        <taxon>Pezizomycotina</taxon>
        <taxon>Eurotiomycetes</taxon>
        <taxon>Eurotiomycetidae</taxon>
        <taxon>Eurotiales</taxon>
        <taxon>Aspergillaceae</taxon>
        <taxon>Penicillium</taxon>
    </lineage>
</organism>
<feature type="compositionally biased region" description="Polar residues" evidence="2">
    <location>
        <begin position="166"/>
        <end position="181"/>
    </location>
</feature>
<evidence type="ECO:0008006" key="5">
    <source>
        <dbReference type="Google" id="ProtNLM"/>
    </source>
</evidence>
<feature type="compositionally biased region" description="Acidic residues" evidence="2">
    <location>
        <begin position="273"/>
        <end position="284"/>
    </location>
</feature>
<feature type="compositionally biased region" description="Basic and acidic residues" evidence="2">
    <location>
        <begin position="91"/>
        <end position="114"/>
    </location>
</feature>
<dbReference type="Proteomes" id="UP001219568">
    <property type="component" value="Unassembled WGS sequence"/>
</dbReference>
<dbReference type="InterPro" id="IPR019626">
    <property type="entry name" value="Stress-induced_KGG_rpt"/>
</dbReference>
<evidence type="ECO:0000256" key="2">
    <source>
        <dbReference type="SAM" id="MobiDB-lite"/>
    </source>
</evidence>
<evidence type="ECO:0000313" key="3">
    <source>
        <dbReference type="EMBL" id="KAJ6034705.1"/>
    </source>
</evidence>
<keyword evidence="4" id="KW-1185">Reference proteome</keyword>
<feature type="coiled-coil region" evidence="1">
    <location>
        <begin position="637"/>
        <end position="734"/>
    </location>
</feature>
<evidence type="ECO:0000256" key="1">
    <source>
        <dbReference type="SAM" id="Coils"/>
    </source>
</evidence>
<feature type="compositionally biased region" description="Acidic residues" evidence="2">
    <location>
        <begin position="313"/>
        <end position="322"/>
    </location>
</feature>
<accession>A0AAD6N5Q9</accession>
<reference evidence="3" key="2">
    <citation type="submission" date="2023-01" db="EMBL/GenBank/DDBJ databases">
        <authorList>
            <person name="Petersen C."/>
        </authorList>
    </citation>
    <scope>NUCLEOTIDE SEQUENCE</scope>
    <source>
        <strain evidence="3">IBT 15450</strain>
    </source>
</reference>
<dbReference type="EMBL" id="JAQJZL010000010">
    <property type="protein sequence ID" value="KAJ6034705.1"/>
    <property type="molecule type" value="Genomic_DNA"/>
</dbReference>
<evidence type="ECO:0000313" key="4">
    <source>
        <dbReference type="Proteomes" id="UP001219568"/>
    </source>
</evidence>
<feature type="coiled-coil region" evidence="1">
    <location>
        <begin position="787"/>
        <end position="814"/>
    </location>
</feature>
<dbReference type="Pfam" id="PF10685">
    <property type="entry name" value="KGG"/>
    <property type="match status" value="1"/>
</dbReference>